<dbReference type="EMBL" id="JBHSON010000007">
    <property type="protein sequence ID" value="MFC5745372.1"/>
    <property type="molecule type" value="Genomic_DNA"/>
</dbReference>
<evidence type="ECO:0000313" key="6">
    <source>
        <dbReference type="EMBL" id="MFC5745372.1"/>
    </source>
</evidence>
<dbReference type="Proteomes" id="UP001596074">
    <property type="component" value="Unassembled WGS sequence"/>
</dbReference>
<dbReference type="PROSITE" id="PS50977">
    <property type="entry name" value="HTH_TETR_2"/>
    <property type="match status" value="1"/>
</dbReference>
<dbReference type="SUPFAM" id="SSF48498">
    <property type="entry name" value="Tetracyclin repressor-like, C-terminal domain"/>
    <property type="match status" value="1"/>
</dbReference>
<protein>
    <submittedName>
        <fullName evidence="6">TetR/AcrR family transcriptional regulator</fullName>
    </submittedName>
</protein>
<dbReference type="Pfam" id="PF00440">
    <property type="entry name" value="TetR_N"/>
    <property type="match status" value="1"/>
</dbReference>
<name>A0ABW0ZRT8_9ACTN</name>
<keyword evidence="1" id="KW-0805">Transcription regulation</keyword>
<keyword evidence="2 4" id="KW-0238">DNA-binding</keyword>
<feature type="domain" description="HTH tetR-type" evidence="5">
    <location>
        <begin position="14"/>
        <end position="74"/>
    </location>
</feature>
<evidence type="ECO:0000256" key="1">
    <source>
        <dbReference type="ARBA" id="ARBA00023015"/>
    </source>
</evidence>
<accession>A0ABW0ZRT8</accession>
<keyword evidence="3" id="KW-0804">Transcription</keyword>
<dbReference type="InterPro" id="IPR009057">
    <property type="entry name" value="Homeodomain-like_sf"/>
</dbReference>
<dbReference type="RefSeq" id="WP_378280995.1">
    <property type="nucleotide sequence ID" value="NZ_JBHSON010000007.1"/>
</dbReference>
<dbReference type="PANTHER" id="PTHR30055">
    <property type="entry name" value="HTH-TYPE TRANSCRIPTIONAL REGULATOR RUTR"/>
    <property type="match status" value="1"/>
</dbReference>
<gene>
    <name evidence="6" type="ORF">ACFPZN_07130</name>
</gene>
<proteinExistence type="predicted"/>
<keyword evidence="7" id="KW-1185">Reference proteome</keyword>
<evidence type="ECO:0000256" key="4">
    <source>
        <dbReference type="PROSITE-ProRule" id="PRU00335"/>
    </source>
</evidence>
<dbReference type="PANTHER" id="PTHR30055:SF234">
    <property type="entry name" value="HTH-TYPE TRANSCRIPTIONAL REGULATOR BETI"/>
    <property type="match status" value="1"/>
</dbReference>
<evidence type="ECO:0000313" key="7">
    <source>
        <dbReference type="Proteomes" id="UP001596074"/>
    </source>
</evidence>
<evidence type="ECO:0000256" key="2">
    <source>
        <dbReference type="ARBA" id="ARBA00023125"/>
    </source>
</evidence>
<dbReference type="Gene3D" id="1.10.357.10">
    <property type="entry name" value="Tetracycline Repressor, domain 2"/>
    <property type="match status" value="1"/>
</dbReference>
<comment type="caution">
    <text evidence="6">The sequence shown here is derived from an EMBL/GenBank/DDBJ whole genome shotgun (WGS) entry which is preliminary data.</text>
</comment>
<feature type="DNA-binding region" description="H-T-H motif" evidence="4">
    <location>
        <begin position="37"/>
        <end position="56"/>
    </location>
</feature>
<dbReference type="InterPro" id="IPR001647">
    <property type="entry name" value="HTH_TetR"/>
</dbReference>
<evidence type="ECO:0000256" key="3">
    <source>
        <dbReference type="ARBA" id="ARBA00023163"/>
    </source>
</evidence>
<dbReference type="InterPro" id="IPR036271">
    <property type="entry name" value="Tet_transcr_reg_TetR-rel_C_sf"/>
</dbReference>
<dbReference type="SUPFAM" id="SSF46689">
    <property type="entry name" value="Homeodomain-like"/>
    <property type="match status" value="1"/>
</dbReference>
<dbReference type="InterPro" id="IPR050109">
    <property type="entry name" value="HTH-type_TetR-like_transc_reg"/>
</dbReference>
<sequence>MADHGTSIGRRGDAAEDARVRAAAVRLFAELGYDMVSTQMIADAAGVDQSTVADRHGGKRALYVTSMNWAAQQWQDQVQSMRGDYTPDVGGLIRFVDRYLEYCREHPELPRLLVHRWFSDARDVAGINEEIIVPRVREAVEVVRSALGPDADPEAALWTLGWSIYGYLQSGYLDESGERRTPDDPQTLRRFRHHLRWLIHKMAATT</sequence>
<evidence type="ECO:0000259" key="5">
    <source>
        <dbReference type="PROSITE" id="PS50977"/>
    </source>
</evidence>
<organism evidence="6 7">
    <name type="scientific">Actinomadura rugatobispora</name>
    <dbReference type="NCBI Taxonomy" id="1994"/>
    <lineage>
        <taxon>Bacteria</taxon>
        <taxon>Bacillati</taxon>
        <taxon>Actinomycetota</taxon>
        <taxon>Actinomycetes</taxon>
        <taxon>Streptosporangiales</taxon>
        <taxon>Thermomonosporaceae</taxon>
        <taxon>Actinomadura</taxon>
    </lineage>
</organism>
<reference evidence="7" key="1">
    <citation type="journal article" date="2019" name="Int. J. Syst. Evol. Microbiol.">
        <title>The Global Catalogue of Microorganisms (GCM) 10K type strain sequencing project: providing services to taxonomists for standard genome sequencing and annotation.</title>
        <authorList>
            <consortium name="The Broad Institute Genomics Platform"/>
            <consortium name="The Broad Institute Genome Sequencing Center for Infectious Disease"/>
            <person name="Wu L."/>
            <person name="Ma J."/>
        </authorList>
    </citation>
    <scope>NUCLEOTIDE SEQUENCE [LARGE SCALE GENOMIC DNA]</scope>
    <source>
        <strain evidence="7">KCTC 42087</strain>
    </source>
</reference>